<name>A0ABT9V190_9BACL</name>
<gene>
    <name evidence="1" type="ORF">J2S07_001022</name>
</gene>
<evidence type="ECO:0000313" key="1">
    <source>
        <dbReference type="EMBL" id="MDQ0154718.1"/>
    </source>
</evidence>
<reference evidence="1 2" key="1">
    <citation type="submission" date="2023-07" db="EMBL/GenBank/DDBJ databases">
        <title>Genomic Encyclopedia of Type Strains, Phase IV (KMG-IV): sequencing the most valuable type-strain genomes for metagenomic binning, comparative biology and taxonomic classification.</title>
        <authorList>
            <person name="Goeker M."/>
        </authorList>
    </citation>
    <scope>NUCLEOTIDE SEQUENCE [LARGE SCALE GENOMIC DNA]</scope>
    <source>
        <strain evidence="1 2">DSM 23948</strain>
    </source>
</reference>
<proteinExistence type="predicted"/>
<sequence length="63" mass="7342">MTKTRWSEKPTTLIPLILSNIKGFEPHARHGKFEQGRQAALKKEQELLERMKQLPHCLYPSKA</sequence>
<protein>
    <submittedName>
        <fullName evidence="1">Uncharacterized protein</fullName>
    </submittedName>
</protein>
<comment type="caution">
    <text evidence="1">The sequence shown here is derived from an EMBL/GenBank/DDBJ whole genome shotgun (WGS) entry which is preliminary data.</text>
</comment>
<organism evidence="1 2">
    <name type="scientific">Anoxybacillus andreesenii</name>
    <dbReference type="NCBI Taxonomy" id="1325932"/>
    <lineage>
        <taxon>Bacteria</taxon>
        <taxon>Bacillati</taxon>
        <taxon>Bacillota</taxon>
        <taxon>Bacilli</taxon>
        <taxon>Bacillales</taxon>
        <taxon>Anoxybacillaceae</taxon>
        <taxon>Anoxybacillus</taxon>
    </lineage>
</organism>
<accession>A0ABT9V190</accession>
<dbReference type="Proteomes" id="UP001231362">
    <property type="component" value="Unassembled WGS sequence"/>
</dbReference>
<keyword evidence="2" id="KW-1185">Reference proteome</keyword>
<dbReference type="EMBL" id="JAUSTU010000003">
    <property type="protein sequence ID" value="MDQ0154718.1"/>
    <property type="molecule type" value="Genomic_DNA"/>
</dbReference>
<evidence type="ECO:0000313" key="2">
    <source>
        <dbReference type="Proteomes" id="UP001231362"/>
    </source>
</evidence>